<dbReference type="AlphaFoldDB" id="A0A379ZFY4"/>
<dbReference type="SUPFAM" id="SSF50249">
    <property type="entry name" value="Nucleic acid-binding proteins"/>
    <property type="match status" value="1"/>
</dbReference>
<dbReference type="GO" id="GO:0006310">
    <property type="term" value="P:DNA recombination"/>
    <property type="evidence" value="ECO:0007669"/>
    <property type="project" value="UniProtKB-UniRule"/>
</dbReference>
<evidence type="ECO:0000256" key="5">
    <source>
        <dbReference type="ARBA" id="ARBA00023172"/>
    </source>
</evidence>
<dbReference type="HAMAP" id="MF_00201">
    <property type="entry name" value="RecO"/>
    <property type="match status" value="1"/>
</dbReference>
<evidence type="ECO:0000259" key="9">
    <source>
        <dbReference type="Pfam" id="PF11967"/>
    </source>
</evidence>
<dbReference type="GO" id="GO:0006302">
    <property type="term" value="P:double-strand break repair"/>
    <property type="evidence" value="ECO:0007669"/>
    <property type="project" value="TreeGrafter"/>
</dbReference>
<dbReference type="RefSeq" id="WP_115405284.1">
    <property type="nucleotide sequence ID" value="NZ_UGYV01000001.1"/>
</dbReference>
<keyword evidence="5 8" id="KW-0233">DNA recombination</keyword>
<comment type="function">
    <text evidence="1 8">Involved in DNA repair and RecF pathway recombination.</text>
</comment>
<name>A0A379ZFY4_9GAMM</name>
<evidence type="ECO:0000256" key="2">
    <source>
        <dbReference type="ARBA" id="ARBA00007452"/>
    </source>
</evidence>
<keyword evidence="4 8" id="KW-0227">DNA damage</keyword>
<evidence type="ECO:0000256" key="3">
    <source>
        <dbReference type="ARBA" id="ARBA00021310"/>
    </source>
</evidence>
<keyword evidence="6 8" id="KW-0234">DNA repair</keyword>
<organism evidence="10 11">
    <name type="scientific">Shewanella morhuae</name>
    <dbReference type="NCBI Taxonomy" id="365591"/>
    <lineage>
        <taxon>Bacteria</taxon>
        <taxon>Pseudomonadati</taxon>
        <taxon>Pseudomonadota</taxon>
        <taxon>Gammaproteobacteria</taxon>
        <taxon>Alteromonadales</taxon>
        <taxon>Shewanellaceae</taxon>
        <taxon>Shewanella</taxon>
    </lineage>
</organism>
<gene>
    <name evidence="8 10" type="primary">recO</name>
    <name evidence="10" type="ORF">NCTC10736_00316</name>
</gene>
<dbReference type="InterPro" id="IPR012340">
    <property type="entry name" value="NA-bd_OB-fold"/>
</dbReference>
<dbReference type="Gene3D" id="1.20.1440.120">
    <property type="entry name" value="Recombination protein O, C-terminal domain"/>
    <property type="match status" value="1"/>
</dbReference>
<accession>A0A379ZFY4</accession>
<dbReference type="Gene3D" id="2.40.50.140">
    <property type="entry name" value="Nucleic acid-binding proteins"/>
    <property type="match status" value="1"/>
</dbReference>
<evidence type="ECO:0000256" key="8">
    <source>
        <dbReference type="HAMAP-Rule" id="MF_00201"/>
    </source>
</evidence>
<proteinExistence type="inferred from homology"/>
<dbReference type="Pfam" id="PF02565">
    <property type="entry name" value="RecO_C"/>
    <property type="match status" value="1"/>
</dbReference>
<evidence type="ECO:0000313" key="10">
    <source>
        <dbReference type="EMBL" id="SUI60713.1"/>
    </source>
</evidence>
<comment type="similarity">
    <text evidence="2 8">Belongs to the RecO family.</text>
</comment>
<evidence type="ECO:0000256" key="7">
    <source>
        <dbReference type="ARBA" id="ARBA00033409"/>
    </source>
</evidence>
<evidence type="ECO:0000256" key="6">
    <source>
        <dbReference type="ARBA" id="ARBA00023204"/>
    </source>
</evidence>
<feature type="domain" description="DNA replication/recombination mediator RecO N-terminal" evidence="9">
    <location>
        <begin position="3"/>
        <end position="72"/>
    </location>
</feature>
<dbReference type="NCBIfam" id="TIGR00613">
    <property type="entry name" value="reco"/>
    <property type="match status" value="1"/>
</dbReference>
<dbReference type="Pfam" id="PF11967">
    <property type="entry name" value="RecO_N"/>
    <property type="match status" value="1"/>
</dbReference>
<dbReference type="InterPro" id="IPR022572">
    <property type="entry name" value="DNA_rep/recomb_RecO_N"/>
</dbReference>
<dbReference type="EMBL" id="UGYV01000001">
    <property type="protein sequence ID" value="SUI60713.1"/>
    <property type="molecule type" value="Genomic_DNA"/>
</dbReference>
<dbReference type="InterPro" id="IPR042242">
    <property type="entry name" value="RecO_C"/>
</dbReference>
<reference evidence="10 11" key="1">
    <citation type="submission" date="2018-06" db="EMBL/GenBank/DDBJ databases">
        <authorList>
            <consortium name="Pathogen Informatics"/>
            <person name="Doyle S."/>
        </authorList>
    </citation>
    <scope>NUCLEOTIDE SEQUENCE [LARGE SCALE GENOMIC DNA]</scope>
    <source>
        <strain evidence="10 11">NCTC10736</strain>
    </source>
</reference>
<dbReference type="Proteomes" id="UP000255061">
    <property type="component" value="Unassembled WGS sequence"/>
</dbReference>
<evidence type="ECO:0000313" key="11">
    <source>
        <dbReference type="Proteomes" id="UP000255061"/>
    </source>
</evidence>
<dbReference type="GO" id="GO:0043590">
    <property type="term" value="C:bacterial nucleoid"/>
    <property type="evidence" value="ECO:0007669"/>
    <property type="project" value="TreeGrafter"/>
</dbReference>
<dbReference type="PANTHER" id="PTHR33991:SF1">
    <property type="entry name" value="DNA REPAIR PROTEIN RECO"/>
    <property type="match status" value="1"/>
</dbReference>
<protein>
    <recommendedName>
        <fullName evidence="3 8">DNA repair protein RecO</fullName>
    </recommendedName>
    <alternativeName>
        <fullName evidence="7 8">Recombination protein O</fullName>
    </alternativeName>
</protein>
<evidence type="ECO:0000256" key="4">
    <source>
        <dbReference type="ARBA" id="ARBA00022763"/>
    </source>
</evidence>
<dbReference type="InterPro" id="IPR003717">
    <property type="entry name" value="RecO"/>
</dbReference>
<dbReference type="PANTHER" id="PTHR33991">
    <property type="entry name" value="DNA REPAIR PROTEIN RECO"/>
    <property type="match status" value="1"/>
</dbReference>
<sequence length="236" mass="26202">MKRGYVLHHRPYRESSVLVNLLVDGIGRVDVVARTGSGKRSIKSILQPFQPLIFEFSGRSELKTLTQVEAAAPAVPLTGHSLFAGMYINELLVRTLSVQHNAEALFLIYHQALVGLATRFCQSQLRYIELALLQELGAMPSLGRDTLGEPLNPEDYYQLVPELGFQFVLNSRARNAYQGAMLLALSDNQLNDEQFLTAKLLMRSLLKPLLGAKPLLSRQLFINSATPTKIDANNSP</sequence>
<evidence type="ECO:0000256" key="1">
    <source>
        <dbReference type="ARBA" id="ARBA00003065"/>
    </source>
</evidence>